<comment type="similarity">
    <text evidence="1 5">Belongs to the GDA1/CD39 NTPase family.</text>
</comment>
<evidence type="ECO:0000256" key="1">
    <source>
        <dbReference type="ARBA" id="ARBA00009283"/>
    </source>
</evidence>
<name>A0AAN6I0L5_9ASCO</name>
<organism evidence="8 9">
    <name type="scientific">Ogataea haglerorum</name>
    <dbReference type="NCBI Taxonomy" id="1937702"/>
    <lineage>
        <taxon>Eukaryota</taxon>
        <taxon>Fungi</taxon>
        <taxon>Dikarya</taxon>
        <taxon>Ascomycota</taxon>
        <taxon>Saccharomycotina</taxon>
        <taxon>Pichiomycetes</taxon>
        <taxon>Pichiales</taxon>
        <taxon>Pichiaceae</taxon>
        <taxon>Ogataea</taxon>
    </lineage>
</organism>
<dbReference type="GO" id="GO:0005794">
    <property type="term" value="C:Golgi apparatus"/>
    <property type="evidence" value="ECO:0007669"/>
    <property type="project" value="TreeGrafter"/>
</dbReference>
<dbReference type="EMBL" id="JAHLUH010000006">
    <property type="protein sequence ID" value="KAG7727713.1"/>
    <property type="molecule type" value="Genomic_DNA"/>
</dbReference>
<dbReference type="Pfam" id="PF01150">
    <property type="entry name" value="GDA1_CD39"/>
    <property type="match status" value="1"/>
</dbReference>
<dbReference type="PANTHER" id="PTHR11782">
    <property type="entry name" value="ADENOSINE/GUANOSINE DIPHOSPHATASE"/>
    <property type="match status" value="1"/>
</dbReference>
<gene>
    <name evidence="8" type="ORF">KL933_002647</name>
</gene>
<feature type="binding site" evidence="4">
    <location>
        <begin position="222"/>
        <end position="226"/>
    </location>
    <ligand>
        <name>ATP</name>
        <dbReference type="ChEBI" id="CHEBI:30616"/>
    </ligand>
</feature>
<dbReference type="PROSITE" id="PS01238">
    <property type="entry name" value="GDA1_CD39_NTPASE"/>
    <property type="match status" value="1"/>
</dbReference>
<feature type="region of interest" description="Disordered" evidence="6">
    <location>
        <begin position="630"/>
        <end position="649"/>
    </location>
</feature>
<feature type="active site" description="Proton acceptor" evidence="3">
    <location>
        <position position="193"/>
    </location>
</feature>
<evidence type="ECO:0000256" key="4">
    <source>
        <dbReference type="PIRSR" id="PIRSR600407-2"/>
    </source>
</evidence>
<dbReference type="Gene3D" id="3.30.420.150">
    <property type="entry name" value="Exopolyphosphatase. Domain 2"/>
    <property type="match status" value="1"/>
</dbReference>
<dbReference type="AlphaFoldDB" id="A0AAN6I0L5"/>
<keyword evidence="7" id="KW-0812">Transmembrane</keyword>
<dbReference type="GO" id="GO:0006256">
    <property type="term" value="P:UDP catabolic process"/>
    <property type="evidence" value="ECO:0007669"/>
    <property type="project" value="TreeGrafter"/>
</dbReference>
<dbReference type="GO" id="GO:0004382">
    <property type="term" value="F:GDP phosphatase activity"/>
    <property type="evidence" value="ECO:0007669"/>
    <property type="project" value="TreeGrafter"/>
</dbReference>
<comment type="caution">
    <text evidence="8">The sequence shown here is derived from an EMBL/GenBank/DDBJ whole genome shotgun (WGS) entry which is preliminary data.</text>
</comment>
<evidence type="ECO:0000256" key="3">
    <source>
        <dbReference type="PIRSR" id="PIRSR600407-1"/>
    </source>
</evidence>
<evidence type="ECO:0000313" key="8">
    <source>
        <dbReference type="EMBL" id="KAG7727713.1"/>
    </source>
</evidence>
<dbReference type="GO" id="GO:0005524">
    <property type="term" value="F:ATP binding"/>
    <property type="evidence" value="ECO:0007669"/>
    <property type="project" value="UniProtKB-KW"/>
</dbReference>
<evidence type="ECO:0000313" key="9">
    <source>
        <dbReference type="Proteomes" id="UP000738402"/>
    </source>
</evidence>
<keyword evidence="2 5" id="KW-0378">Hydrolase</keyword>
<dbReference type="GO" id="GO:0016020">
    <property type="term" value="C:membrane"/>
    <property type="evidence" value="ECO:0007669"/>
    <property type="project" value="TreeGrafter"/>
</dbReference>
<dbReference type="Proteomes" id="UP000738402">
    <property type="component" value="Unassembled WGS sequence"/>
</dbReference>
<sequence>MRTLAPCEHIAHLTPKRFSLEIDRMAKGSVADENGIPYNYLIVIDAGSKGSRAYVYYWLSSQYLLANNVLRVPDDHVQLLKRVELDPSDLPQVQTGSKWYKKIHPGISEFHENSAHIGPKYLNYLLKKVYDIIPIEQHYRTPIFLHATAGMRLLKPTEQQEILDNVCSYLQQETNFYLPDCPSHVNIIDGDVEGLFGWIALNYLTGTLAANRSSVGLLEMGGASTQISFEPNEKETKEHYNQLINLKLATMGQEVANLRYNVYSDSFLGYGLSQMRLKYLRGLARKLEDGKEYVEDPCLAAKRRQTVELDGLEVEVRGTGNYGQCNENVYSLIANKCGDKQEVSSCLLSNTNPDFNLNSDNFYGVSGYWDTISKLLSYSDKEEDYGKIYAYDKMVQETEKICSLNWNELKDYKDLKKSELEELCFKSTYLMNLLHNGFGLNHTRSQFTVNDNVNGSAFTWTLGRAVLYASDESLIEVQNYVHDEVDDGKRDKVGYSRNSAPGVFVRGSEVDGVPPRPVYEVFDTYEEPGFLRDLKEGEDYENDDVVEEIDHKSIFKAHSWIVVLIVMVGLIFVVSNKSRVLRLINEIVLFVVSLVRKYIQGRVGGIHWPYVTRNRYKRARSMDLGTSEVELSEMDVTEPEDPEFDLGVEDDDVLSGYEDFDLSEDSDDGIERAV</sequence>
<keyword evidence="4" id="KW-0067">ATP-binding</keyword>
<dbReference type="InterPro" id="IPR000407">
    <property type="entry name" value="GDA1_CD39_NTPase"/>
</dbReference>
<dbReference type="Gene3D" id="3.30.420.40">
    <property type="match status" value="1"/>
</dbReference>
<dbReference type="GO" id="GO:0045134">
    <property type="term" value="F:UDP phosphatase activity"/>
    <property type="evidence" value="ECO:0007669"/>
    <property type="project" value="TreeGrafter"/>
</dbReference>
<feature type="transmembrane region" description="Helical" evidence="7">
    <location>
        <begin position="557"/>
        <end position="574"/>
    </location>
</feature>
<evidence type="ECO:0000256" key="6">
    <source>
        <dbReference type="SAM" id="MobiDB-lite"/>
    </source>
</evidence>
<protein>
    <recommendedName>
        <fullName evidence="10">Golgi apyrase</fullName>
    </recommendedName>
</protein>
<keyword evidence="7" id="KW-1133">Transmembrane helix</keyword>
<accession>A0AAN6I0L5</accession>
<reference evidence="8" key="1">
    <citation type="journal article" date="2021" name="G3 (Bethesda)">
        <title>Genomic diversity, chromosomal rearrangements, and interspecies hybridization in the ogataea polymorpha species complex.</title>
        <authorList>
            <person name="Hanson S.J."/>
            <person name="Cinneide E.O."/>
            <person name="Salzberg L.I."/>
            <person name="Wolfe K.H."/>
            <person name="McGowan J."/>
            <person name="Fitzpatrick D.A."/>
            <person name="Matlin K."/>
        </authorList>
    </citation>
    <scope>NUCLEOTIDE SEQUENCE</scope>
    <source>
        <strain evidence="8">83-405-1</strain>
    </source>
</reference>
<evidence type="ECO:0000256" key="5">
    <source>
        <dbReference type="RuleBase" id="RU003833"/>
    </source>
</evidence>
<dbReference type="GO" id="GO:0046036">
    <property type="term" value="P:CTP metabolic process"/>
    <property type="evidence" value="ECO:0007669"/>
    <property type="project" value="TreeGrafter"/>
</dbReference>
<proteinExistence type="inferred from homology"/>
<evidence type="ECO:0008006" key="10">
    <source>
        <dbReference type="Google" id="ProtNLM"/>
    </source>
</evidence>
<dbReference type="PANTHER" id="PTHR11782:SF121">
    <property type="entry name" value="NUCLEOSIDE-DIPHOSPHATASE MIG-23"/>
    <property type="match status" value="1"/>
</dbReference>
<dbReference type="GO" id="GO:0017111">
    <property type="term" value="F:ribonucleoside triphosphate phosphatase activity"/>
    <property type="evidence" value="ECO:0007669"/>
    <property type="project" value="TreeGrafter"/>
</dbReference>
<evidence type="ECO:0000256" key="2">
    <source>
        <dbReference type="ARBA" id="ARBA00022801"/>
    </source>
</evidence>
<keyword evidence="4" id="KW-0547">Nucleotide-binding</keyword>
<evidence type="ECO:0000256" key="7">
    <source>
        <dbReference type="SAM" id="Phobius"/>
    </source>
</evidence>
<keyword evidence="7" id="KW-0472">Membrane</keyword>